<accession>A0A8J5X631</accession>
<gene>
    <name evidence="2" type="ORF">KFE25_008451</name>
</gene>
<evidence type="ECO:0000313" key="3">
    <source>
        <dbReference type="Proteomes" id="UP000751190"/>
    </source>
</evidence>
<keyword evidence="1" id="KW-0472">Membrane</keyword>
<feature type="transmembrane region" description="Helical" evidence="1">
    <location>
        <begin position="12"/>
        <end position="32"/>
    </location>
</feature>
<dbReference type="EMBL" id="JAGTXO010000049">
    <property type="protein sequence ID" value="KAG8458654.1"/>
    <property type="molecule type" value="Genomic_DNA"/>
</dbReference>
<keyword evidence="1" id="KW-0812">Transmembrane</keyword>
<feature type="transmembrane region" description="Helical" evidence="1">
    <location>
        <begin position="52"/>
        <end position="73"/>
    </location>
</feature>
<reference evidence="2" key="1">
    <citation type="submission" date="2021-05" db="EMBL/GenBank/DDBJ databases">
        <title>The genome of the haptophyte Pavlova lutheri (Diacronema luteri, Pavlovales) - a model for lipid biosynthesis in eukaryotic algae.</title>
        <authorList>
            <person name="Hulatt C.J."/>
            <person name="Posewitz M.C."/>
        </authorList>
    </citation>
    <scope>NUCLEOTIDE SEQUENCE</scope>
    <source>
        <strain evidence="2">NIVA-4/92</strain>
    </source>
</reference>
<proteinExistence type="predicted"/>
<keyword evidence="3" id="KW-1185">Reference proteome</keyword>
<dbReference type="Proteomes" id="UP000751190">
    <property type="component" value="Unassembled WGS sequence"/>
</dbReference>
<evidence type="ECO:0000313" key="2">
    <source>
        <dbReference type="EMBL" id="KAG8458654.1"/>
    </source>
</evidence>
<protein>
    <submittedName>
        <fullName evidence="2">Uncharacterized protein</fullName>
    </submittedName>
</protein>
<organism evidence="2 3">
    <name type="scientific">Diacronema lutheri</name>
    <name type="common">Unicellular marine alga</name>
    <name type="synonym">Monochrysis lutheri</name>
    <dbReference type="NCBI Taxonomy" id="2081491"/>
    <lineage>
        <taxon>Eukaryota</taxon>
        <taxon>Haptista</taxon>
        <taxon>Haptophyta</taxon>
        <taxon>Pavlovophyceae</taxon>
        <taxon>Pavlovales</taxon>
        <taxon>Pavlovaceae</taxon>
        <taxon>Diacronema</taxon>
    </lineage>
</organism>
<sequence>MDVNAHASRVHAVRLALSSGFVGACVGFAAGFKVAESIYADDLERRRFANTVKLSAATAGVTLAAVGMIRVAFALS</sequence>
<evidence type="ECO:0000256" key="1">
    <source>
        <dbReference type="SAM" id="Phobius"/>
    </source>
</evidence>
<name>A0A8J5X631_DIALT</name>
<comment type="caution">
    <text evidence="2">The sequence shown here is derived from an EMBL/GenBank/DDBJ whole genome shotgun (WGS) entry which is preliminary data.</text>
</comment>
<dbReference type="AlphaFoldDB" id="A0A8J5X631"/>
<keyword evidence="1" id="KW-1133">Transmembrane helix</keyword>